<evidence type="ECO:0000313" key="9">
    <source>
        <dbReference type="Proteomes" id="UP000093779"/>
    </source>
</evidence>
<evidence type="ECO:0008006" key="10">
    <source>
        <dbReference type="Google" id="ProtNLM"/>
    </source>
</evidence>
<evidence type="ECO:0000256" key="4">
    <source>
        <dbReference type="ARBA" id="ARBA00022989"/>
    </source>
</evidence>
<evidence type="ECO:0000313" key="8">
    <source>
        <dbReference type="EMBL" id="OBF22246.1"/>
    </source>
</evidence>
<dbReference type="PANTHER" id="PTHR30477">
    <property type="entry name" value="ABC-TRANSPORTER METAL-BINDING PROTEIN"/>
    <property type="match status" value="1"/>
</dbReference>
<feature type="transmembrane region" description="Helical" evidence="7">
    <location>
        <begin position="180"/>
        <end position="211"/>
    </location>
</feature>
<keyword evidence="4 7" id="KW-1133">Transmembrane helix</keyword>
<keyword evidence="5 7" id="KW-0472">Membrane</keyword>
<dbReference type="Proteomes" id="UP000093779">
    <property type="component" value="Unassembled WGS sequence"/>
</dbReference>
<protein>
    <recommendedName>
        <fullName evidence="10">Metal ABC transporter permease</fullName>
    </recommendedName>
</protein>
<dbReference type="GO" id="GO:0043190">
    <property type="term" value="C:ATP-binding cassette (ABC) transporter complex"/>
    <property type="evidence" value="ECO:0007669"/>
    <property type="project" value="InterPro"/>
</dbReference>
<evidence type="ECO:0000256" key="1">
    <source>
        <dbReference type="ARBA" id="ARBA00004141"/>
    </source>
</evidence>
<keyword evidence="6" id="KW-0813">Transport</keyword>
<feature type="transmembrane region" description="Helical" evidence="7">
    <location>
        <begin position="15"/>
        <end position="39"/>
    </location>
</feature>
<proteinExistence type="inferred from homology"/>
<dbReference type="GO" id="GO:0010043">
    <property type="term" value="P:response to zinc ion"/>
    <property type="evidence" value="ECO:0007669"/>
    <property type="project" value="TreeGrafter"/>
</dbReference>
<feature type="transmembrane region" description="Helical" evidence="7">
    <location>
        <begin position="223"/>
        <end position="243"/>
    </location>
</feature>
<dbReference type="PANTHER" id="PTHR30477:SF13">
    <property type="entry name" value="IRON TRANSPORT SYSTEM MEMBRANE PROTEIN HI_0360-RELATED"/>
    <property type="match status" value="1"/>
</dbReference>
<comment type="subcellular location">
    <subcellularLocation>
        <location evidence="6">Cell membrane</location>
        <topology evidence="6">Multi-pass membrane protein</topology>
    </subcellularLocation>
    <subcellularLocation>
        <location evidence="1">Membrane</location>
        <topology evidence="1">Multi-pass membrane protein</topology>
    </subcellularLocation>
</comment>
<dbReference type="Gene3D" id="1.10.3470.10">
    <property type="entry name" value="ABC transporter involved in vitamin B12 uptake, BtuC"/>
    <property type="match status" value="1"/>
</dbReference>
<feature type="transmembrane region" description="Helical" evidence="7">
    <location>
        <begin position="51"/>
        <end position="84"/>
    </location>
</feature>
<evidence type="ECO:0000256" key="5">
    <source>
        <dbReference type="ARBA" id="ARBA00023136"/>
    </source>
</evidence>
<keyword evidence="3 6" id="KW-0812">Transmembrane</keyword>
<organism evidence="8 9">
    <name type="scientific">Mycolicibacterium conceptionense</name>
    <dbReference type="NCBI Taxonomy" id="451644"/>
    <lineage>
        <taxon>Bacteria</taxon>
        <taxon>Bacillati</taxon>
        <taxon>Actinomycetota</taxon>
        <taxon>Actinomycetes</taxon>
        <taxon>Mycobacteriales</taxon>
        <taxon>Mycobacteriaceae</taxon>
        <taxon>Mycolicibacterium</taxon>
    </lineage>
</organism>
<accession>A0A1A1VJ68</accession>
<reference evidence="8 9" key="1">
    <citation type="submission" date="2016-06" db="EMBL/GenBank/DDBJ databases">
        <authorList>
            <person name="Kjaerup R.B."/>
            <person name="Dalgaard T.S."/>
            <person name="Juul-Madsen H.R."/>
        </authorList>
    </citation>
    <scope>NUCLEOTIDE SEQUENCE [LARGE SCALE GENOMIC DNA]</scope>
    <source>
        <strain evidence="8 9">ACS1953</strain>
    </source>
</reference>
<evidence type="ECO:0000256" key="2">
    <source>
        <dbReference type="ARBA" id="ARBA00008034"/>
    </source>
</evidence>
<dbReference type="InterPro" id="IPR037294">
    <property type="entry name" value="ABC_BtuC-like"/>
</dbReference>
<evidence type="ECO:0000256" key="3">
    <source>
        <dbReference type="ARBA" id="ARBA00022692"/>
    </source>
</evidence>
<dbReference type="RefSeq" id="WP_064896111.1">
    <property type="nucleotide sequence ID" value="NZ_JBEUKP010000007.1"/>
</dbReference>
<dbReference type="AlphaFoldDB" id="A0A1A1VJ68"/>
<dbReference type="SUPFAM" id="SSF81345">
    <property type="entry name" value="ABC transporter involved in vitamin B12 uptake, BtuC"/>
    <property type="match status" value="1"/>
</dbReference>
<evidence type="ECO:0000256" key="7">
    <source>
        <dbReference type="SAM" id="Phobius"/>
    </source>
</evidence>
<feature type="transmembrane region" description="Helical" evidence="7">
    <location>
        <begin position="137"/>
        <end position="160"/>
    </location>
</feature>
<dbReference type="EMBL" id="LZHX01000044">
    <property type="protein sequence ID" value="OBF22246.1"/>
    <property type="molecule type" value="Genomic_DNA"/>
</dbReference>
<feature type="transmembrane region" description="Helical" evidence="7">
    <location>
        <begin position="96"/>
        <end position="116"/>
    </location>
</feature>
<dbReference type="Pfam" id="PF00950">
    <property type="entry name" value="ABC-3"/>
    <property type="match status" value="1"/>
</dbReference>
<sequence>MSWWSWLADPFDYEFMVRAAVATLAVCVAAPMCGIWALSRRLVYLTDAMSHGILAGVAGASIIGASLLLGGLIAAVTMALIVSVLVVRARIPEDGAIGVVGQGLFALGVIGVSLQSDPRALAHILFGNPLTVTGTDVAVDVVLALLVALIVVALRPVLLATTFDAVHARTVGIHVGLVDATLLVVLSLTVVAGMVTVGVLMAVTLVIAPAVTARLLARSLHTMLLVAIGSGLLAGTAGLLVSYHAALPTGPTVAIFAVIQVVFAALWVRPVRALHHTVQRDGGHSAKVTHQG</sequence>
<gene>
    <name evidence="8" type="ORF">A5726_12405</name>
</gene>
<dbReference type="InterPro" id="IPR001626">
    <property type="entry name" value="ABC_TroCD"/>
</dbReference>
<name>A0A1A1VJ68_9MYCO</name>
<feature type="transmembrane region" description="Helical" evidence="7">
    <location>
        <begin position="249"/>
        <end position="268"/>
    </location>
</feature>
<dbReference type="GO" id="GO:0055085">
    <property type="term" value="P:transmembrane transport"/>
    <property type="evidence" value="ECO:0007669"/>
    <property type="project" value="InterPro"/>
</dbReference>
<comment type="caution">
    <text evidence="8">The sequence shown here is derived from an EMBL/GenBank/DDBJ whole genome shotgun (WGS) entry which is preliminary data.</text>
</comment>
<evidence type="ECO:0000256" key="6">
    <source>
        <dbReference type="RuleBase" id="RU003943"/>
    </source>
</evidence>
<comment type="similarity">
    <text evidence="2 6">Belongs to the ABC-3 integral membrane protein family.</text>
</comment>